<protein>
    <recommendedName>
        <fullName evidence="4">Secreted protein</fullName>
    </recommendedName>
</protein>
<dbReference type="RefSeq" id="XP_009527364.1">
    <property type="nucleotide sequence ID" value="XM_009529069.1"/>
</dbReference>
<evidence type="ECO:0000313" key="3">
    <source>
        <dbReference type="Proteomes" id="UP000002640"/>
    </source>
</evidence>
<proteinExistence type="predicted"/>
<evidence type="ECO:0008006" key="4">
    <source>
        <dbReference type="Google" id="ProtNLM"/>
    </source>
</evidence>
<evidence type="ECO:0000256" key="1">
    <source>
        <dbReference type="SAM" id="SignalP"/>
    </source>
</evidence>
<dbReference type="KEGG" id="psoj:PHYSODRAFT_286060"/>
<dbReference type="GeneID" id="20640227"/>
<keyword evidence="3" id="KW-1185">Reference proteome</keyword>
<organism evidence="2 3">
    <name type="scientific">Phytophthora sojae (strain P6497)</name>
    <name type="common">Soybean stem and root rot agent</name>
    <name type="synonym">Phytophthora megasperma f. sp. glycines</name>
    <dbReference type="NCBI Taxonomy" id="1094619"/>
    <lineage>
        <taxon>Eukaryota</taxon>
        <taxon>Sar</taxon>
        <taxon>Stramenopiles</taxon>
        <taxon>Oomycota</taxon>
        <taxon>Peronosporomycetes</taxon>
        <taxon>Peronosporales</taxon>
        <taxon>Peronosporaceae</taxon>
        <taxon>Phytophthora</taxon>
    </lineage>
</organism>
<dbReference type="AlphaFoldDB" id="G4ZCU8"/>
<sequence>MRRAVLRFVVVGVTWHGASGCHDAISLLVQPLHGAQLRLDSRIQLFLAGDAAAVEAARLQQVTRVDHHASVVALGLSASVRHLRHCEPHALTRVLVAVALRHGHRLRNRSFRVGGRVRRAIPSRHFLRRRARGV</sequence>
<keyword evidence="1" id="KW-0732">Signal</keyword>
<name>G4ZCU8_PHYSP</name>
<gene>
    <name evidence="2" type="ORF">PHYSODRAFT_286060</name>
</gene>
<feature type="signal peptide" evidence="1">
    <location>
        <begin position="1"/>
        <end position="20"/>
    </location>
</feature>
<accession>G4ZCU8</accession>
<dbReference type="PROSITE" id="PS51257">
    <property type="entry name" value="PROKAR_LIPOPROTEIN"/>
    <property type="match status" value="1"/>
</dbReference>
<reference evidence="2 3" key="1">
    <citation type="journal article" date="2006" name="Science">
        <title>Phytophthora genome sequences uncover evolutionary origins and mechanisms of pathogenesis.</title>
        <authorList>
            <person name="Tyler B.M."/>
            <person name="Tripathy S."/>
            <person name="Zhang X."/>
            <person name="Dehal P."/>
            <person name="Jiang R.H."/>
            <person name="Aerts A."/>
            <person name="Arredondo F.D."/>
            <person name="Baxter L."/>
            <person name="Bensasson D."/>
            <person name="Beynon J.L."/>
            <person name="Chapman J."/>
            <person name="Damasceno C.M."/>
            <person name="Dorrance A.E."/>
            <person name="Dou D."/>
            <person name="Dickerman A.W."/>
            <person name="Dubchak I.L."/>
            <person name="Garbelotto M."/>
            <person name="Gijzen M."/>
            <person name="Gordon S.G."/>
            <person name="Govers F."/>
            <person name="Grunwald N.J."/>
            <person name="Huang W."/>
            <person name="Ivors K.L."/>
            <person name="Jones R.W."/>
            <person name="Kamoun S."/>
            <person name="Krampis K."/>
            <person name="Lamour K.H."/>
            <person name="Lee M.K."/>
            <person name="McDonald W.H."/>
            <person name="Medina M."/>
            <person name="Meijer H.J."/>
            <person name="Nordberg E.K."/>
            <person name="Maclean D.J."/>
            <person name="Ospina-Giraldo M.D."/>
            <person name="Morris P.F."/>
            <person name="Phuntumart V."/>
            <person name="Putnam N.H."/>
            <person name="Rash S."/>
            <person name="Rose J.K."/>
            <person name="Sakihama Y."/>
            <person name="Salamov A.A."/>
            <person name="Savidor A."/>
            <person name="Scheuring C.F."/>
            <person name="Smith B.M."/>
            <person name="Sobral B.W."/>
            <person name="Terry A."/>
            <person name="Torto-Alalibo T.A."/>
            <person name="Win J."/>
            <person name="Xu Z."/>
            <person name="Zhang H."/>
            <person name="Grigoriev I.V."/>
            <person name="Rokhsar D.S."/>
            <person name="Boore J.L."/>
        </authorList>
    </citation>
    <scope>NUCLEOTIDE SEQUENCE [LARGE SCALE GENOMIC DNA]</scope>
    <source>
        <strain evidence="2 3">P6497</strain>
    </source>
</reference>
<dbReference type="InParanoid" id="G4ZCU8"/>
<feature type="chain" id="PRO_5003472334" description="Secreted protein" evidence="1">
    <location>
        <begin position="21"/>
        <end position="134"/>
    </location>
</feature>
<dbReference type="EMBL" id="JH159154">
    <property type="protein sequence ID" value="EGZ18306.1"/>
    <property type="molecule type" value="Genomic_DNA"/>
</dbReference>
<evidence type="ECO:0000313" key="2">
    <source>
        <dbReference type="EMBL" id="EGZ18306.1"/>
    </source>
</evidence>
<dbReference type="Proteomes" id="UP000002640">
    <property type="component" value="Unassembled WGS sequence"/>
</dbReference>